<dbReference type="InterPro" id="IPR000209">
    <property type="entry name" value="Peptidase_S8/S53_dom"/>
</dbReference>
<dbReference type="Pfam" id="PF00082">
    <property type="entry name" value="Peptidase_S8"/>
    <property type="match status" value="1"/>
</dbReference>
<evidence type="ECO:0000259" key="4">
    <source>
        <dbReference type="Pfam" id="PF00082"/>
    </source>
</evidence>
<accession>A0ABN3DRA8</accession>
<proteinExistence type="predicted"/>
<reference evidence="5 6" key="1">
    <citation type="journal article" date="2019" name="Int. J. Syst. Evol. Microbiol.">
        <title>The Global Catalogue of Microorganisms (GCM) 10K type strain sequencing project: providing services to taxonomists for standard genome sequencing and annotation.</title>
        <authorList>
            <consortium name="The Broad Institute Genomics Platform"/>
            <consortium name="The Broad Institute Genome Sequencing Center for Infectious Disease"/>
            <person name="Wu L."/>
            <person name="Ma J."/>
        </authorList>
    </citation>
    <scope>NUCLEOTIDE SEQUENCE [LARGE SCALE GENOMIC DNA]</scope>
    <source>
        <strain evidence="5 6">JCM 16117</strain>
    </source>
</reference>
<evidence type="ECO:0000313" key="6">
    <source>
        <dbReference type="Proteomes" id="UP001500929"/>
    </source>
</evidence>
<keyword evidence="2" id="KW-1133">Transmembrane helix</keyword>
<evidence type="ECO:0000256" key="2">
    <source>
        <dbReference type="SAM" id="Phobius"/>
    </source>
</evidence>
<protein>
    <recommendedName>
        <fullName evidence="4">Peptidase S8/S53 domain-containing protein</fullName>
    </recommendedName>
</protein>
<feature type="signal peptide" evidence="3">
    <location>
        <begin position="1"/>
        <end position="33"/>
    </location>
</feature>
<feature type="domain" description="Peptidase S8/S53" evidence="4">
    <location>
        <begin position="259"/>
        <end position="646"/>
    </location>
</feature>
<gene>
    <name evidence="5" type="ORF">GCM10009851_26090</name>
</gene>
<name>A0ABN3DRA8_9MICO</name>
<feature type="compositionally biased region" description="Pro residues" evidence="1">
    <location>
        <begin position="678"/>
        <end position="692"/>
    </location>
</feature>
<keyword evidence="3" id="KW-0732">Signal</keyword>
<keyword evidence="6" id="KW-1185">Reference proteome</keyword>
<feature type="transmembrane region" description="Helical" evidence="2">
    <location>
        <begin position="707"/>
        <end position="727"/>
    </location>
</feature>
<keyword evidence="2" id="KW-0812">Transmembrane</keyword>
<keyword evidence="2" id="KW-0472">Membrane</keyword>
<comment type="caution">
    <text evidence="5">The sequence shown here is derived from an EMBL/GenBank/DDBJ whole genome shotgun (WGS) entry which is preliminary data.</text>
</comment>
<dbReference type="InterPro" id="IPR036852">
    <property type="entry name" value="Peptidase_S8/S53_dom_sf"/>
</dbReference>
<feature type="chain" id="PRO_5045396601" description="Peptidase S8/S53 domain-containing protein" evidence="3">
    <location>
        <begin position="34"/>
        <end position="744"/>
    </location>
</feature>
<dbReference type="EMBL" id="BAAAQY010000007">
    <property type="protein sequence ID" value="GAA2239544.1"/>
    <property type="molecule type" value="Genomic_DNA"/>
</dbReference>
<sequence length="744" mass="74914">MPRVTTRGVRAITAGAALCALLTLGAGISTATARPSGGEDAPVLTQGLSLLAAEASGTAAPSSAIDPQLGLRFDDSGRVAVEAVFSDAASRDAATDAAAQLGEIRTLTLSQPTIVLAVDPEQLDALAALPGIISVQPIGGGRVAGSGLAGVTASGITDATASGISGDPSCNPLDVEADAPAALDSAAARAAFGVDGTGVTVGIISDSFHALANPYRTWADDVAAGALPGSTNPCGYLTDVVVYEDGAAPYTGTTDEGRAMAQLVHGVAPGAKLVFATGGASQAEYADNIRALQSLGADVIVDDLVIFDEPNYQEGIIGAAIREVTAEGTLYLSAAQNQTSFGQPSTAEHTRYNEGQIISSWATDAYRPMACPDAVTTLAREAAQDDTLQVDCQDFGAAGSPNPLLQAELSVATPAATVTAHWAEPVWGVETSMLLLTFEQDGTTAVEQNPTNEFPANAFSRNEFVPLDAAPESSTYQFALVRILGTATTPGTPGVKIQFELDDNGVFSLGDGSPWGPGVTVGPSISGHPGDETVLTLGAASVLSPDRIEAFSGVGPVEYLFEPATATQSTPVVIPDPVERAKPDVTSVDGSLTTFFPNGAAGSFRFYGTSAATPNAGAVAALALEHAPGTTPAELRDALLGTATAMPAQAGDWGVSTPYITGTGRIDALAALQALTPEPAPTPAPTPSPSPGPALAATGSGSTGASLGVAVPVAVLLLAAGSTALVLRGRRRATHLTDRGELGR</sequence>
<evidence type="ECO:0000256" key="1">
    <source>
        <dbReference type="SAM" id="MobiDB-lite"/>
    </source>
</evidence>
<dbReference type="Gene3D" id="3.40.50.200">
    <property type="entry name" value="Peptidase S8/S53 domain"/>
    <property type="match status" value="2"/>
</dbReference>
<dbReference type="Proteomes" id="UP001500929">
    <property type="component" value="Unassembled WGS sequence"/>
</dbReference>
<feature type="region of interest" description="Disordered" evidence="1">
    <location>
        <begin position="677"/>
        <end position="701"/>
    </location>
</feature>
<organism evidence="5 6">
    <name type="scientific">Herbiconiux moechotypicola</name>
    <dbReference type="NCBI Taxonomy" id="637393"/>
    <lineage>
        <taxon>Bacteria</taxon>
        <taxon>Bacillati</taxon>
        <taxon>Actinomycetota</taxon>
        <taxon>Actinomycetes</taxon>
        <taxon>Micrococcales</taxon>
        <taxon>Microbacteriaceae</taxon>
        <taxon>Herbiconiux</taxon>
    </lineage>
</organism>
<dbReference type="SUPFAM" id="SSF52743">
    <property type="entry name" value="Subtilisin-like"/>
    <property type="match status" value="1"/>
</dbReference>
<evidence type="ECO:0000256" key="3">
    <source>
        <dbReference type="SAM" id="SignalP"/>
    </source>
</evidence>
<evidence type="ECO:0000313" key="5">
    <source>
        <dbReference type="EMBL" id="GAA2239544.1"/>
    </source>
</evidence>